<organism evidence="1">
    <name type="scientific">marine sediment metagenome</name>
    <dbReference type="NCBI Taxonomy" id="412755"/>
    <lineage>
        <taxon>unclassified sequences</taxon>
        <taxon>metagenomes</taxon>
        <taxon>ecological metagenomes</taxon>
    </lineage>
</organism>
<dbReference type="AlphaFoldDB" id="A0A0F9TKM0"/>
<reference evidence="1" key="1">
    <citation type="journal article" date="2015" name="Nature">
        <title>Complex archaea that bridge the gap between prokaryotes and eukaryotes.</title>
        <authorList>
            <person name="Spang A."/>
            <person name="Saw J.H."/>
            <person name="Jorgensen S.L."/>
            <person name="Zaremba-Niedzwiedzka K."/>
            <person name="Martijn J."/>
            <person name="Lind A.E."/>
            <person name="van Eijk R."/>
            <person name="Schleper C."/>
            <person name="Guy L."/>
            <person name="Ettema T.J."/>
        </authorList>
    </citation>
    <scope>NUCLEOTIDE SEQUENCE</scope>
</reference>
<gene>
    <name evidence="1" type="ORF">LCGC14_0336440</name>
</gene>
<evidence type="ECO:0000313" key="1">
    <source>
        <dbReference type="EMBL" id="KKN79789.1"/>
    </source>
</evidence>
<sequence length="84" mass="9265">MLDSLTVEQWNEQLAFDSIEGDSLERIAAILKLGFAAICQVWGADLTVDHFEPLESRKSVESDGYTPPNAQVAVLRTQIDSTGR</sequence>
<dbReference type="EMBL" id="LAZR01000242">
    <property type="protein sequence ID" value="KKN79789.1"/>
    <property type="molecule type" value="Genomic_DNA"/>
</dbReference>
<name>A0A0F9TKM0_9ZZZZ</name>
<comment type="caution">
    <text evidence="1">The sequence shown here is derived from an EMBL/GenBank/DDBJ whole genome shotgun (WGS) entry which is preliminary data.</text>
</comment>
<proteinExistence type="predicted"/>
<protein>
    <submittedName>
        <fullName evidence="1">Uncharacterized protein</fullName>
    </submittedName>
</protein>
<accession>A0A0F9TKM0</accession>